<evidence type="ECO:0000313" key="9">
    <source>
        <dbReference type="Proteomes" id="UP000199494"/>
    </source>
</evidence>
<evidence type="ECO:0000256" key="2">
    <source>
        <dbReference type="ARBA" id="ARBA00022617"/>
    </source>
</evidence>
<dbReference type="KEGG" id="pmad:BAY61_08775"/>
<dbReference type="PANTHER" id="PTHR46696">
    <property type="entry name" value="P450, PUTATIVE (EUROFUNG)-RELATED"/>
    <property type="match status" value="1"/>
</dbReference>
<reference evidence="8 9" key="1">
    <citation type="submission" date="2016-10" db="EMBL/GenBank/DDBJ databases">
        <authorList>
            <person name="de Groot N.N."/>
        </authorList>
    </citation>
    <scope>NUCLEOTIDE SEQUENCE [LARGE SCALE GENOMIC DNA]</scope>
    <source>
        <strain evidence="8 9">CGMCC 4.5506</strain>
    </source>
</reference>
<name>A0A222VMA8_9PSEU</name>
<dbReference type="PANTHER" id="PTHR46696:SF1">
    <property type="entry name" value="CYTOCHROME P450 YJIB-RELATED"/>
    <property type="match status" value="1"/>
</dbReference>
<proteinExistence type="inferred from homology"/>
<gene>
    <name evidence="8" type="ORF">SAMN05421630_101114</name>
</gene>
<dbReference type="GO" id="GO:0005506">
    <property type="term" value="F:iron ion binding"/>
    <property type="evidence" value="ECO:0007669"/>
    <property type="project" value="InterPro"/>
</dbReference>
<evidence type="ECO:0000256" key="7">
    <source>
        <dbReference type="RuleBase" id="RU000461"/>
    </source>
</evidence>
<keyword evidence="9" id="KW-1185">Reference proteome</keyword>
<dbReference type="AlphaFoldDB" id="A0A222VMA8"/>
<dbReference type="PROSITE" id="PS00086">
    <property type="entry name" value="CYTOCHROME_P450"/>
    <property type="match status" value="1"/>
</dbReference>
<dbReference type="InterPro" id="IPR017972">
    <property type="entry name" value="Cyt_P450_CS"/>
</dbReference>
<dbReference type="FunFam" id="1.10.630.10:FF:000018">
    <property type="entry name" value="Cytochrome P450 monooxygenase"/>
    <property type="match status" value="1"/>
</dbReference>
<dbReference type="RefSeq" id="WP_091794872.1">
    <property type="nucleotide sequence ID" value="NZ_CP016353.1"/>
</dbReference>
<evidence type="ECO:0000256" key="3">
    <source>
        <dbReference type="ARBA" id="ARBA00022723"/>
    </source>
</evidence>
<dbReference type="STRING" id="530584.SAMN05421630_101114"/>
<keyword evidence="3 7" id="KW-0479">Metal-binding</keyword>
<accession>A0A222VMA8</accession>
<dbReference type="GO" id="GO:0004497">
    <property type="term" value="F:monooxygenase activity"/>
    <property type="evidence" value="ECO:0007669"/>
    <property type="project" value="UniProtKB-KW"/>
</dbReference>
<dbReference type="InterPro" id="IPR001128">
    <property type="entry name" value="Cyt_P450"/>
</dbReference>
<dbReference type="CDD" id="cd11030">
    <property type="entry name" value="CYP105-like"/>
    <property type="match status" value="1"/>
</dbReference>
<evidence type="ECO:0000256" key="6">
    <source>
        <dbReference type="ARBA" id="ARBA00023033"/>
    </source>
</evidence>
<dbReference type="InterPro" id="IPR036396">
    <property type="entry name" value="Cyt_P450_sf"/>
</dbReference>
<keyword evidence="5 7" id="KW-0408">Iron</keyword>
<keyword evidence="6 7" id="KW-0503">Monooxygenase</keyword>
<dbReference type="Proteomes" id="UP000199494">
    <property type="component" value="Unassembled WGS sequence"/>
</dbReference>
<dbReference type="Pfam" id="PF00067">
    <property type="entry name" value="p450"/>
    <property type="match status" value="2"/>
</dbReference>
<dbReference type="PRINTS" id="PR00359">
    <property type="entry name" value="BP450"/>
</dbReference>
<keyword evidence="2 7" id="KW-0349">Heme</keyword>
<dbReference type="SUPFAM" id="SSF48264">
    <property type="entry name" value="Cytochrome P450"/>
    <property type="match status" value="1"/>
</dbReference>
<dbReference type="EMBL" id="FMZE01000001">
    <property type="protein sequence ID" value="SDC02518.1"/>
    <property type="molecule type" value="Genomic_DNA"/>
</dbReference>
<dbReference type="GO" id="GO:0016705">
    <property type="term" value="F:oxidoreductase activity, acting on paired donors, with incorporation or reduction of molecular oxygen"/>
    <property type="evidence" value="ECO:0007669"/>
    <property type="project" value="InterPro"/>
</dbReference>
<dbReference type="Gene3D" id="1.10.630.10">
    <property type="entry name" value="Cytochrome P450"/>
    <property type="match status" value="1"/>
</dbReference>
<sequence>MPDLLPTTRVDPFDPPPELFGTDQPLRPLAYPDGHEGWLVTSHTLAKAVLADQRFSSKLELRRTPVRRPVVDDFRVGEPAAPGFFIAMDPPDHTRLRRQLTGQFTVRRMNQLTPRIEQIVAEHLDAMEQAGPPADLVQAFALPIPSLVICELLGVPYADRAEFQQASSVLLGLDSTDEQAAVAMKSITGYLAGLVGRKRAEPEDDLLSGLTEAGELSDDELVGVALLLLVAGHETTANMLGLGTFALLQHPEQAEALRSGAVPVDNAVEELMRYLSVIQFGTTRTALEDVELAGRLITKGQVLTLSLPAANRDPEKFPNPAELDLGGDAHGHLAFGHGVHQCLGQQLARIEMRIGYAALFERFPGLSLAVPPSEVPVRDDMAIYGVHRLPVSW</sequence>
<dbReference type="GO" id="GO:0020037">
    <property type="term" value="F:heme binding"/>
    <property type="evidence" value="ECO:0007669"/>
    <property type="project" value="InterPro"/>
</dbReference>
<dbReference type="InterPro" id="IPR002397">
    <property type="entry name" value="Cyt_P450_B"/>
</dbReference>
<evidence type="ECO:0000313" key="8">
    <source>
        <dbReference type="EMBL" id="SDC02518.1"/>
    </source>
</evidence>
<organism evidence="8 9">
    <name type="scientific">Prauserella marina</name>
    <dbReference type="NCBI Taxonomy" id="530584"/>
    <lineage>
        <taxon>Bacteria</taxon>
        <taxon>Bacillati</taxon>
        <taxon>Actinomycetota</taxon>
        <taxon>Actinomycetes</taxon>
        <taxon>Pseudonocardiales</taxon>
        <taxon>Pseudonocardiaceae</taxon>
        <taxon>Prauserella</taxon>
    </lineage>
</organism>
<evidence type="ECO:0000256" key="1">
    <source>
        <dbReference type="ARBA" id="ARBA00010617"/>
    </source>
</evidence>
<protein>
    <submittedName>
        <fullName evidence="8">Cytochrome P450</fullName>
    </submittedName>
</protein>
<evidence type="ECO:0000256" key="5">
    <source>
        <dbReference type="ARBA" id="ARBA00023004"/>
    </source>
</evidence>
<keyword evidence="4 7" id="KW-0560">Oxidoreductase</keyword>
<dbReference type="PRINTS" id="PR00385">
    <property type="entry name" value="P450"/>
</dbReference>
<evidence type="ECO:0000256" key="4">
    <source>
        <dbReference type="ARBA" id="ARBA00023002"/>
    </source>
</evidence>
<comment type="similarity">
    <text evidence="1 7">Belongs to the cytochrome P450 family.</text>
</comment>